<sequence>MRVSVVSALILATCFLAWIDSSEADCCTSMSHLKYTIEGGDCGAVGGSRTSDGCSITICGNGKALVGTFCGRGPCNIFGCACKGGCLSGDFALDFIKNNPGYKIHVTSTVHRS</sequence>
<organism evidence="2 3">
    <name type="scientific">Drosophila ananassae</name>
    <name type="common">Fruit fly</name>
    <dbReference type="NCBI Taxonomy" id="7217"/>
    <lineage>
        <taxon>Eukaryota</taxon>
        <taxon>Metazoa</taxon>
        <taxon>Ecdysozoa</taxon>
        <taxon>Arthropoda</taxon>
        <taxon>Hexapoda</taxon>
        <taxon>Insecta</taxon>
        <taxon>Pterygota</taxon>
        <taxon>Neoptera</taxon>
        <taxon>Endopterygota</taxon>
        <taxon>Diptera</taxon>
        <taxon>Brachycera</taxon>
        <taxon>Muscomorpha</taxon>
        <taxon>Ephydroidea</taxon>
        <taxon>Drosophilidae</taxon>
        <taxon>Drosophila</taxon>
        <taxon>Sophophora</taxon>
    </lineage>
</organism>
<evidence type="ECO:0000313" key="2">
    <source>
        <dbReference type="EMBL" id="EDV30096.1"/>
    </source>
</evidence>
<feature type="signal peptide" evidence="1">
    <location>
        <begin position="1"/>
        <end position="24"/>
    </location>
</feature>
<evidence type="ECO:0000256" key="1">
    <source>
        <dbReference type="SAM" id="SignalP"/>
    </source>
</evidence>
<keyword evidence="3" id="KW-1185">Reference proteome</keyword>
<dbReference type="FunCoup" id="B3N161">
    <property type="interactions" value="48"/>
</dbReference>
<dbReference type="OrthoDB" id="3737830at2759"/>
<dbReference type="EMBL" id="CH902650">
    <property type="protein sequence ID" value="EDV30096.1"/>
    <property type="molecule type" value="Genomic_DNA"/>
</dbReference>
<dbReference type="AlphaFoldDB" id="B3N161"/>
<feature type="chain" id="PRO_5002793946" description="Protein Diedel" evidence="1">
    <location>
        <begin position="25"/>
        <end position="113"/>
    </location>
</feature>
<name>B3N161_DROAN</name>
<dbReference type="PhylomeDB" id="B3N161"/>
<keyword evidence="1" id="KW-0732">Signal</keyword>
<dbReference type="GeneID" id="6498739"/>
<proteinExistence type="predicted"/>
<evidence type="ECO:0000313" key="3">
    <source>
        <dbReference type="Proteomes" id="UP000007801"/>
    </source>
</evidence>
<evidence type="ECO:0008006" key="4">
    <source>
        <dbReference type="Google" id="ProtNLM"/>
    </source>
</evidence>
<dbReference type="Proteomes" id="UP000007801">
    <property type="component" value="Unassembled WGS sequence"/>
</dbReference>
<dbReference type="OMA" id="FGCFCRG"/>
<dbReference type="InterPro" id="IPR025061">
    <property type="entry name" value="Diedel"/>
</dbReference>
<protein>
    <recommendedName>
        <fullName evidence="4">Protein Diedel</fullName>
    </recommendedName>
</protein>
<gene>
    <name evidence="2" type="primary">Dana\GF15937</name>
    <name evidence="2" type="synonym">dana_GLEANR_17028</name>
    <name evidence="2" type="ORF">GF15937</name>
</gene>
<accession>B3N161</accession>
<dbReference type="HOGENOM" id="CLU_152773_0_0_1"/>
<dbReference type="KEGG" id="dan:6498739"/>
<reference evidence="2 3" key="1">
    <citation type="journal article" date="2007" name="Nature">
        <title>Evolution of genes and genomes on the Drosophila phylogeny.</title>
        <authorList>
            <consortium name="Drosophila 12 Genomes Consortium"/>
            <person name="Clark A.G."/>
            <person name="Eisen M.B."/>
            <person name="Smith D.R."/>
            <person name="Bergman C.M."/>
            <person name="Oliver B."/>
            <person name="Markow T.A."/>
            <person name="Kaufman T.C."/>
            <person name="Kellis M."/>
            <person name="Gelbart W."/>
            <person name="Iyer V.N."/>
            <person name="Pollard D.A."/>
            <person name="Sackton T.B."/>
            <person name="Larracuente A.M."/>
            <person name="Singh N.D."/>
            <person name="Abad J.P."/>
            <person name="Abt D.N."/>
            <person name="Adryan B."/>
            <person name="Aguade M."/>
            <person name="Akashi H."/>
            <person name="Anderson W.W."/>
            <person name="Aquadro C.F."/>
            <person name="Ardell D.H."/>
            <person name="Arguello R."/>
            <person name="Artieri C.G."/>
            <person name="Barbash D.A."/>
            <person name="Barker D."/>
            <person name="Barsanti P."/>
            <person name="Batterham P."/>
            <person name="Batzoglou S."/>
            <person name="Begun D."/>
            <person name="Bhutkar A."/>
            <person name="Blanco E."/>
            <person name="Bosak S.A."/>
            <person name="Bradley R.K."/>
            <person name="Brand A.D."/>
            <person name="Brent M.R."/>
            <person name="Brooks A.N."/>
            <person name="Brown R.H."/>
            <person name="Butlin R.K."/>
            <person name="Caggese C."/>
            <person name="Calvi B.R."/>
            <person name="Bernardo de Carvalho A."/>
            <person name="Caspi A."/>
            <person name="Castrezana S."/>
            <person name="Celniker S.E."/>
            <person name="Chang J.L."/>
            <person name="Chapple C."/>
            <person name="Chatterji S."/>
            <person name="Chinwalla A."/>
            <person name="Civetta A."/>
            <person name="Clifton S.W."/>
            <person name="Comeron J.M."/>
            <person name="Costello J.C."/>
            <person name="Coyne J.A."/>
            <person name="Daub J."/>
            <person name="David R.G."/>
            <person name="Delcher A.L."/>
            <person name="Delehaunty K."/>
            <person name="Do C.B."/>
            <person name="Ebling H."/>
            <person name="Edwards K."/>
            <person name="Eickbush T."/>
            <person name="Evans J.D."/>
            <person name="Filipski A."/>
            <person name="Findeiss S."/>
            <person name="Freyhult E."/>
            <person name="Fulton L."/>
            <person name="Fulton R."/>
            <person name="Garcia A.C."/>
            <person name="Gardiner A."/>
            <person name="Garfield D.A."/>
            <person name="Garvin B.E."/>
            <person name="Gibson G."/>
            <person name="Gilbert D."/>
            <person name="Gnerre S."/>
            <person name="Godfrey J."/>
            <person name="Good R."/>
            <person name="Gotea V."/>
            <person name="Gravely B."/>
            <person name="Greenberg A.J."/>
            <person name="Griffiths-Jones S."/>
            <person name="Gross S."/>
            <person name="Guigo R."/>
            <person name="Gustafson E.A."/>
            <person name="Haerty W."/>
            <person name="Hahn M.W."/>
            <person name="Halligan D.L."/>
            <person name="Halpern A.L."/>
            <person name="Halter G.M."/>
            <person name="Han M.V."/>
            <person name="Heger A."/>
            <person name="Hillier L."/>
            <person name="Hinrichs A.S."/>
            <person name="Holmes I."/>
            <person name="Hoskins R.A."/>
            <person name="Hubisz M.J."/>
            <person name="Hultmark D."/>
            <person name="Huntley M.A."/>
            <person name="Jaffe D.B."/>
            <person name="Jagadeeshan S."/>
            <person name="Jeck W.R."/>
            <person name="Johnson J."/>
            <person name="Jones C.D."/>
            <person name="Jordan W.C."/>
            <person name="Karpen G.H."/>
            <person name="Kataoka E."/>
            <person name="Keightley P.D."/>
            <person name="Kheradpour P."/>
            <person name="Kirkness E.F."/>
            <person name="Koerich L.B."/>
            <person name="Kristiansen K."/>
            <person name="Kudrna D."/>
            <person name="Kulathinal R.J."/>
            <person name="Kumar S."/>
            <person name="Kwok R."/>
            <person name="Lander E."/>
            <person name="Langley C.H."/>
            <person name="Lapoint R."/>
            <person name="Lazzaro B.P."/>
            <person name="Lee S.J."/>
            <person name="Levesque L."/>
            <person name="Li R."/>
            <person name="Lin C.F."/>
            <person name="Lin M.F."/>
            <person name="Lindblad-Toh K."/>
            <person name="Llopart A."/>
            <person name="Long M."/>
            <person name="Low L."/>
            <person name="Lozovsky E."/>
            <person name="Lu J."/>
            <person name="Luo M."/>
            <person name="Machado C.A."/>
            <person name="Makalowski W."/>
            <person name="Marzo M."/>
            <person name="Matsuda M."/>
            <person name="Matzkin L."/>
            <person name="McAllister B."/>
            <person name="McBride C.S."/>
            <person name="McKernan B."/>
            <person name="McKernan K."/>
            <person name="Mendez-Lago M."/>
            <person name="Minx P."/>
            <person name="Mollenhauer M.U."/>
            <person name="Montooth K."/>
            <person name="Mount S.M."/>
            <person name="Mu X."/>
            <person name="Myers E."/>
            <person name="Negre B."/>
            <person name="Newfeld S."/>
            <person name="Nielsen R."/>
            <person name="Noor M.A."/>
            <person name="O'Grady P."/>
            <person name="Pachter L."/>
            <person name="Papaceit M."/>
            <person name="Parisi M.J."/>
            <person name="Parisi M."/>
            <person name="Parts L."/>
            <person name="Pedersen J.S."/>
            <person name="Pesole G."/>
            <person name="Phillippy A.M."/>
            <person name="Ponting C.P."/>
            <person name="Pop M."/>
            <person name="Porcelli D."/>
            <person name="Powell J.R."/>
            <person name="Prohaska S."/>
            <person name="Pruitt K."/>
            <person name="Puig M."/>
            <person name="Quesneville H."/>
            <person name="Ram K.R."/>
            <person name="Rand D."/>
            <person name="Rasmussen M.D."/>
            <person name="Reed L.K."/>
            <person name="Reenan R."/>
            <person name="Reily A."/>
            <person name="Remington K.A."/>
            <person name="Rieger T.T."/>
            <person name="Ritchie M.G."/>
            <person name="Robin C."/>
            <person name="Rogers Y.H."/>
            <person name="Rohde C."/>
            <person name="Rozas J."/>
            <person name="Rubenfield M.J."/>
            <person name="Ruiz A."/>
            <person name="Russo S."/>
            <person name="Salzberg S.L."/>
            <person name="Sanchez-Gracia A."/>
            <person name="Saranga D.J."/>
            <person name="Sato H."/>
            <person name="Schaeffer S.W."/>
            <person name="Schatz M.C."/>
            <person name="Schlenke T."/>
            <person name="Schwartz R."/>
            <person name="Segarra C."/>
            <person name="Singh R.S."/>
            <person name="Sirot L."/>
            <person name="Sirota M."/>
            <person name="Sisneros N.B."/>
            <person name="Smith C.D."/>
            <person name="Smith T.F."/>
            <person name="Spieth J."/>
            <person name="Stage D.E."/>
            <person name="Stark A."/>
            <person name="Stephan W."/>
            <person name="Strausberg R.L."/>
            <person name="Strempel S."/>
            <person name="Sturgill D."/>
            <person name="Sutton G."/>
            <person name="Sutton G.G."/>
            <person name="Tao W."/>
            <person name="Teichmann S."/>
            <person name="Tobari Y.N."/>
            <person name="Tomimura Y."/>
            <person name="Tsolas J.M."/>
            <person name="Valente V.L."/>
            <person name="Venter E."/>
            <person name="Venter J.C."/>
            <person name="Vicario S."/>
            <person name="Vieira F.G."/>
            <person name="Vilella A.J."/>
            <person name="Villasante A."/>
            <person name="Walenz B."/>
            <person name="Wang J."/>
            <person name="Wasserman M."/>
            <person name="Watts T."/>
            <person name="Wilson D."/>
            <person name="Wilson R.K."/>
            <person name="Wing R.A."/>
            <person name="Wolfner M.F."/>
            <person name="Wong A."/>
            <person name="Wong G.K."/>
            <person name="Wu C.I."/>
            <person name="Wu G."/>
            <person name="Yamamoto D."/>
            <person name="Yang H.P."/>
            <person name="Yang S.P."/>
            <person name="Yorke J.A."/>
            <person name="Yoshida K."/>
            <person name="Zdobnov E."/>
            <person name="Zhang P."/>
            <person name="Zhang Y."/>
            <person name="Zimin A.V."/>
            <person name="Baldwin J."/>
            <person name="Abdouelleil A."/>
            <person name="Abdulkadir J."/>
            <person name="Abebe A."/>
            <person name="Abera B."/>
            <person name="Abreu J."/>
            <person name="Acer S.C."/>
            <person name="Aftuck L."/>
            <person name="Alexander A."/>
            <person name="An P."/>
            <person name="Anderson E."/>
            <person name="Anderson S."/>
            <person name="Arachi H."/>
            <person name="Azer M."/>
            <person name="Bachantsang P."/>
            <person name="Barry A."/>
            <person name="Bayul T."/>
            <person name="Berlin A."/>
            <person name="Bessette D."/>
            <person name="Bloom T."/>
            <person name="Blye J."/>
            <person name="Boguslavskiy L."/>
            <person name="Bonnet C."/>
            <person name="Boukhgalter B."/>
            <person name="Bourzgui I."/>
            <person name="Brown A."/>
            <person name="Cahill P."/>
            <person name="Channer S."/>
            <person name="Cheshatsang Y."/>
            <person name="Chuda L."/>
            <person name="Citroen M."/>
            <person name="Collymore A."/>
            <person name="Cooke P."/>
            <person name="Costello M."/>
            <person name="D'Aco K."/>
            <person name="Daza R."/>
            <person name="De Haan G."/>
            <person name="DeGray S."/>
            <person name="DeMaso C."/>
            <person name="Dhargay N."/>
            <person name="Dooley K."/>
            <person name="Dooley E."/>
            <person name="Doricent M."/>
            <person name="Dorje P."/>
            <person name="Dorjee K."/>
            <person name="Dupes A."/>
            <person name="Elong R."/>
            <person name="Falk J."/>
            <person name="Farina A."/>
            <person name="Faro S."/>
            <person name="Ferguson D."/>
            <person name="Fisher S."/>
            <person name="Foley C.D."/>
            <person name="Franke A."/>
            <person name="Friedrich D."/>
            <person name="Gadbois L."/>
            <person name="Gearin G."/>
            <person name="Gearin C.R."/>
            <person name="Giannoukos G."/>
            <person name="Goode T."/>
            <person name="Graham J."/>
            <person name="Grandbois E."/>
            <person name="Grewal S."/>
            <person name="Gyaltsen K."/>
            <person name="Hafez N."/>
            <person name="Hagos B."/>
            <person name="Hall J."/>
            <person name="Henson C."/>
            <person name="Hollinger A."/>
            <person name="Honan T."/>
            <person name="Huard M.D."/>
            <person name="Hughes L."/>
            <person name="Hurhula B."/>
            <person name="Husby M.E."/>
            <person name="Kamat A."/>
            <person name="Kanga B."/>
            <person name="Kashin S."/>
            <person name="Khazanovich D."/>
            <person name="Kisner P."/>
            <person name="Lance K."/>
            <person name="Lara M."/>
            <person name="Lee W."/>
            <person name="Lennon N."/>
            <person name="Letendre F."/>
            <person name="LeVine R."/>
            <person name="Lipovsky A."/>
            <person name="Liu X."/>
            <person name="Liu J."/>
            <person name="Liu S."/>
            <person name="Lokyitsang T."/>
            <person name="Lokyitsang Y."/>
            <person name="Lubonja R."/>
            <person name="Lui A."/>
            <person name="MacDonald P."/>
            <person name="Magnisalis V."/>
            <person name="Maru K."/>
            <person name="Matthews C."/>
            <person name="McCusker W."/>
            <person name="McDonough S."/>
            <person name="Mehta T."/>
            <person name="Meldrim J."/>
            <person name="Meneus L."/>
            <person name="Mihai O."/>
            <person name="Mihalev A."/>
            <person name="Mihova T."/>
            <person name="Mittelman R."/>
            <person name="Mlenga V."/>
            <person name="Montmayeur A."/>
            <person name="Mulrain L."/>
            <person name="Navidi A."/>
            <person name="Naylor J."/>
            <person name="Negash T."/>
            <person name="Nguyen T."/>
            <person name="Nguyen N."/>
            <person name="Nicol R."/>
            <person name="Norbu C."/>
            <person name="Norbu N."/>
            <person name="Novod N."/>
            <person name="O'Neill B."/>
            <person name="Osman S."/>
            <person name="Markiewicz E."/>
            <person name="Oyono O.L."/>
            <person name="Patti C."/>
            <person name="Phunkhang P."/>
            <person name="Pierre F."/>
            <person name="Priest M."/>
            <person name="Raghuraman S."/>
            <person name="Rege F."/>
            <person name="Reyes R."/>
            <person name="Rise C."/>
            <person name="Rogov P."/>
            <person name="Ross K."/>
            <person name="Ryan E."/>
            <person name="Settipalli S."/>
            <person name="Shea T."/>
            <person name="Sherpa N."/>
            <person name="Shi L."/>
            <person name="Shih D."/>
            <person name="Sparrow T."/>
            <person name="Spaulding J."/>
            <person name="Stalker J."/>
            <person name="Stange-Thomann N."/>
            <person name="Stavropoulos S."/>
            <person name="Stone C."/>
            <person name="Strader C."/>
            <person name="Tesfaye S."/>
            <person name="Thomson T."/>
            <person name="Thoulutsang Y."/>
            <person name="Thoulutsang D."/>
            <person name="Topham K."/>
            <person name="Topping I."/>
            <person name="Tsamla T."/>
            <person name="Vassiliev H."/>
            <person name="Vo A."/>
            <person name="Wangchuk T."/>
            <person name="Wangdi T."/>
            <person name="Weiand M."/>
            <person name="Wilkinson J."/>
            <person name="Wilson A."/>
            <person name="Yadav S."/>
            <person name="Young G."/>
            <person name="Yu Q."/>
            <person name="Zembek L."/>
            <person name="Zhong D."/>
            <person name="Zimmer A."/>
            <person name="Zwirko Z."/>
            <person name="Jaffe D.B."/>
            <person name="Alvarez P."/>
            <person name="Brockman W."/>
            <person name="Butler J."/>
            <person name="Chin C."/>
            <person name="Gnerre S."/>
            <person name="Grabherr M."/>
            <person name="Kleber M."/>
            <person name="Mauceli E."/>
            <person name="MacCallum I."/>
        </authorList>
    </citation>
    <scope>NUCLEOTIDE SEQUENCE [LARGE SCALE GENOMIC DNA]</scope>
    <source>
        <strain evidence="3">Tucson 14024-0371.13</strain>
    </source>
</reference>
<dbReference type="Gene3D" id="3.30.70.2800">
    <property type="match status" value="1"/>
</dbReference>
<dbReference type="Pfam" id="PF13164">
    <property type="entry name" value="Diedel"/>
    <property type="match status" value="1"/>
</dbReference>
<dbReference type="InParanoid" id="B3N161"/>